<dbReference type="InterPro" id="IPR016157">
    <property type="entry name" value="Cullin_CS"/>
</dbReference>
<dbReference type="InterPro" id="IPR016158">
    <property type="entry name" value="Cullin_homology"/>
</dbReference>
<dbReference type="EMBL" id="CAJNOJ010000104">
    <property type="protein sequence ID" value="CAF1119321.1"/>
    <property type="molecule type" value="Genomic_DNA"/>
</dbReference>
<comment type="similarity">
    <text evidence="2 6 7">Belongs to the cullin family.</text>
</comment>
<evidence type="ECO:0000256" key="1">
    <source>
        <dbReference type="ARBA" id="ARBA00004906"/>
    </source>
</evidence>
<dbReference type="InterPro" id="IPR016159">
    <property type="entry name" value="Cullin_repeat-like_dom_sf"/>
</dbReference>
<dbReference type="PANTHER" id="PTHR11932">
    <property type="entry name" value="CULLIN"/>
    <property type="match status" value="1"/>
</dbReference>
<dbReference type="SUPFAM" id="SSF46785">
    <property type="entry name" value="Winged helix' DNA-binding domain"/>
    <property type="match status" value="1"/>
</dbReference>
<dbReference type="Gene3D" id="1.10.10.10">
    <property type="entry name" value="Winged helix-like DNA-binding domain superfamily/Winged helix DNA-binding domain"/>
    <property type="match status" value="2"/>
</dbReference>
<dbReference type="InterPro" id="IPR059120">
    <property type="entry name" value="Cullin-like_AB"/>
</dbReference>
<dbReference type="Gene3D" id="1.20.1310.10">
    <property type="entry name" value="Cullin Repeats"/>
    <property type="match status" value="4"/>
</dbReference>
<keyword evidence="5" id="KW-0832">Ubl conjugation</keyword>
<dbReference type="Pfam" id="PF26557">
    <property type="entry name" value="Cullin_AB"/>
    <property type="match status" value="1"/>
</dbReference>
<evidence type="ECO:0000256" key="3">
    <source>
        <dbReference type="ARBA" id="ARBA00022499"/>
    </source>
</evidence>
<dbReference type="Pfam" id="PF00888">
    <property type="entry name" value="Cullin"/>
    <property type="match status" value="1"/>
</dbReference>
<dbReference type="AlphaFoldDB" id="A0A814QGW9"/>
<sequence length="817" mass="94655">MYFLCFIGFQLNPMSIDINSLNILTKLFNFLKDHRMSLQGANLNLNDVWAKVSEGIEHVYRIQDMSATAYMELYTHVYNYCTATQHHTNTRPAGRAVNGNSRGSNMADGANIVGGELYARLKNHLKNYLEKICEKGLDLQGEDVLRFYTTNWEQYRFSSKVTNGFCNYLNRHWVRREYDSGKKDVYEVFTMAIEIWQMIFFQPLNKQVTSACLQLIKSERHNEVINTRLISGVIQSYVELGFSENSGGTNTPNQITSPTLTVYKEYFEAQFLHDTEQFYRLEAATFLVHNSVTEYLKKVAQRLDEEVHRVQSYLHSSTLAALIKKVEEVLIRDQLEAIYAEAKILLRDEKHSDLALLYKLVNRVPNATLELKRIVEDHIRQMGIDAIERVSSTAINDPKLYVETILDIHTKFFKLVQVAFNSEQGFTAALDKACGKFINNNAVTTAAGNTTKSPELLARYCDALLRKGSKAVEETDLEEKFNQIMVVFNYVEDKDVFQKFYGKMLAKRLVGQLSASDDYEESMISKLKQACGFEYTSKLQRMFQDIGVSKNLIDQYRTHCESKRLEDIVDFSVMVLSSNSWPFSAPPQFVLPHELKRTFDSFTHFYTQQHNGRKLTWLHQHSKGDLQTLYTKPKYILHVSAYQMVILLLFNKLPTWTVEQMQDETQIKSDLFLQVLCLLLKSKVITSPQINEDELDEDFKEADIKMNYQVQVATEYKSKKIKINLNVPLKSVEQKDIEGLHRTIDEDRKMVIQAAIVRTMKARQTLKHALLMQEVIQQLSSRFKPKIPVIKKCIDILIEKEYLERQTNEKDVLRYLA</sequence>
<keyword evidence="4" id="KW-0833">Ubl conjugation pathway</keyword>
<dbReference type="Pfam" id="PF10557">
    <property type="entry name" value="Cullin_Nedd8"/>
    <property type="match status" value="1"/>
</dbReference>
<dbReference type="FunFam" id="1.20.1310.10:FF:000019">
    <property type="entry name" value="Cullin 1"/>
    <property type="match status" value="1"/>
</dbReference>
<dbReference type="InterPro" id="IPR001373">
    <property type="entry name" value="Cullin_N"/>
</dbReference>
<proteinExistence type="inferred from homology"/>
<dbReference type="SMART" id="SM00884">
    <property type="entry name" value="Cullin_Nedd8"/>
    <property type="match status" value="1"/>
</dbReference>
<dbReference type="Proteomes" id="UP000663852">
    <property type="component" value="Unassembled WGS sequence"/>
</dbReference>
<dbReference type="PROSITE" id="PS01256">
    <property type="entry name" value="CULLIN_1"/>
    <property type="match status" value="1"/>
</dbReference>
<dbReference type="GO" id="GO:0031625">
    <property type="term" value="F:ubiquitin protein ligase binding"/>
    <property type="evidence" value="ECO:0007669"/>
    <property type="project" value="InterPro"/>
</dbReference>
<reference evidence="9" key="1">
    <citation type="submission" date="2021-02" db="EMBL/GenBank/DDBJ databases">
        <authorList>
            <person name="Nowell W R."/>
        </authorList>
    </citation>
    <scope>NUCLEOTIDE SEQUENCE</scope>
</reference>
<accession>A0A814QGW9</accession>
<dbReference type="InterPro" id="IPR036390">
    <property type="entry name" value="WH_DNA-bd_sf"/>
</dbReference>
<feature type="domain" description="Cullin family profile" evidence="8">
    <location>
        <begin position="452"/>
        <end position="680"/>
    </location>
</feature>
<evidence type="ECO:0000256" key="6">
    <source>
        <dbReference type="PROSITE-ProRule" id="PRU00330"/>
    </source>
</evidence>
<evidence type="ECO:0000313" key="9">
    <source>
        <dbReference type="EMBL" id="CAF1119321.1"/>
    </source>
</evidence>
<comment type="caution">
    <text evidence="9">The sequence shown here is derived from an EMBL/GenBank/DDBJ whole genome shotgun (WGS) entry which is preliminary data.</text>
</comment>
<evidence type="ECO:0000256" key="5">
    <source>
        <dbReference type="ARBA" id="ARBA00022843"/>
    </source>
</evidence>
<dbReference type="FunFam" id="1.10.10.10:FF:000014">
    <property type="entry name" value="Cullin 1"/>
    <property type="match status" value="1"/>
</dbReference>
<evidence type="ECO:0000259" key="8">
    <source>
        <dbReference type="PROSITE" id="PS50069"/>
    </source>
</evidence>
<name>A0A814QGW9_ADIRI</name>
<dbReference type="InterPro" id="IPR045093">
    <property type="entry name" value="Cullin"/>
</dbReference>
<dbReference type="OrthoDB" id="27073at2759"/>
<dbReference type="PROSITE" id="PS50069">
    <property type="entry name" value="CULLIN_2"/>
    <property type="match status" value="1"/>
</dbReference>
<dbReference type="GO" id="GO:0019005">
    <property type="term" value="C:SCF ubiquitin ligase complex"/>
    <property type="evidence" value="ECO:0007669"/>
    <property type="project" value="UniProtKB-ARBA"/>
</dbReference>
<keyword evidence="3" id="KW-1017">Isopeptide bond</keyword>
<dbReference type="GO" id="GO:0006511">
    <property type="term" value="P:ubiquitin-dependent protein catabolic process"/>
    <property type="evidence" value="ECO:0007669"/>
    <property type="project" value="InterPro"/>
</dbReference>
<dbReference type="InterPro" id="IPR036317">
    <property type="entry name" value="Cullin_homology_sf"/>
</dbReference>
<dbReference type="SUPFAM" id="SSF75632">
    <property type="entry name" value="Cullin homology domain"/>
    <property type="match status" value="1"/>
</dbReference>
<comment type="pathway">
    <text evidence="1">Protein modification; protein ubiquitination.</text>
</comment>
<dbReference type="SUPFAM" id="SSF74788">
    <property type="entry name" value="Cullin repeat-like"/>
    <property type="match status" value="1"/>
</dbReference>
<evidence type="ECO:0000256" key="4">
    <source>
        <dbReference type="ARBA" id="ARBA00022786"/>
    </source>
</evidence>
<evidence type="ECO:0000256" key="7">
    <source>
        <dbReference type="RuleBase" id="RU003829"/>
    </source>
</evidence>
<dbReference type="InterPro" id="IPR019559">
    <property type="entry name" value="Cullin_neddylation_domain"/>
</dbReference>
<dbReference type="FunFam" id="1.20.1310.10:FF:000011">
    <property type="entry name" value="Cullin 1"/>
    <property type="match status" value="1"/>
</dbReference>
<gene>
    <name evidence="9" type="ORF">EDS130_LOCUS20964</name>
</gene>
<organism evidence="9 10">
    <name type="scientific">Adineta ricciae</name>
    <name type="common">Rotifer</name>
    <dbReference type="NCBI Taxonomy" id="249248"/>
    <lineage>
        <taxon>Eukaryota</taxon>
        <taxon>Metazoa</taxon>
        <taxon>Spiralia</taxon>
        <taxon>Gnathifera</taxon>
        <taxon>Rotifera</taxon>
        <taxon>Eurotatoria</taxon>
        <taxon>Bdelloidea</taxon>
        <taxon>Adinetida</taxon>
        <taxon>Adinetidae</taxon>
        <taxon>Adineta</taxon>
    </lineage>
</organism>
<dbReference type="Gene3D" id="4.10.1030.10">
    <property type="entry name" value="Ring Box Chain A, domain 5"/>
    <property type="match status" value="1"/>
</dbReference>
<dbReference type="SMART" id="SM00182">
    <property type="entry name" value="CULLIN"/>
    <property type="match status" value="1"/>
</dbReference>
<dbReference type="FunFam" id="1.20.1310.10:FF:000023">
    <property type="entry name" value="cullin-1"/>
    <property type="match status" value="1"/>
</dbReference>
<evidence type="ECO:0000313" key="10">
    <source>
        <dbReference type="Proteomes" id="UP000663852"/>
    </source>
</evidence>
<dbReference type="FunFam" id="1.20.1310.10:FF:000007">
    <property type="entry name" value="Cullin 1"/>
    <property type="match status" value="1"/>
</dbReference>
<evidence type="ECO:0000256" key="2">
    <source>
        <dbReference type="ARBA" id="ARBA00006019"/>
    </source>
</evidence>
<dbReference type="InterPro" id="IPR036388">
    <property type="entry name" value="WH-like_DNA-bd_sf"/>
</dbReference>
<protein>
    <recommendedName>
        <fullName evidence="8">Cullin family profile domain-containing protein</fullName>
    </recommendedName>
</protein>